<evidence type="ECO:0000313" key="1">
    <source>
        <dbReference type="EMBL" id="DAD32194.1"/>
    </source>
</evidence>
<dbReference type="EMBL" id="DUZY01000003">
    <property type="protein sequence ID" value="DAD32194.1"/>
    <property type="molecule type" value="Genomic_DNA"/>
</dbReference>
<keyword evidence="2" id="KW-1185">Reference proteome</keyword>
<protein>
    <submittedName>
        <fullName evidence="1">Uncharacterized protein</fullName>
    </submittedName>
</protein>
<proteinExistence type="predicted"/>
<comment type="caution">
    <text evidence="1">The sequence shown here is derived from an EMBL/GenBank/DDBJ whole genome shotgun (WGS) entry which is preliminary data.</text>
</comment>
<gene>
    <name evidence="1" type="ORF">HUJ06_011045</name>
</gene>
<dbReference type="AlphaFoldDB" id="A0A822YDG7"/>
<dbReference type="Proteomes" id="UP000607653">
    <property type="component" value="Unassembled WGS sequence"/>
</dbReference>
<accession>A0A822YDG7</accession>
<name>A0A822YDG7_NELNU</name>
<evidence type="ECO:0000313" key="2">
    <source>
        <dbReference type="Proteomes" id="UP000607653"/>
    </source>
</evidence>
<sequence length="96" mass="10343">MGLESSGVMDVQAVTSASITGEGISASLELVWRDMQEAWFNAILGSWGPGSPVWDDIGPTNNLLLQSHLSIPTSRQQEFQAIDFQNQPESPTPSPS</sequence>
<organism evidence="1 2">
    <name type="scientific">Nelumbo nucifera</name>
    <name type="common">Sacred lotus</name>
    <dbReference type="NCBI Taxonomy" id="4432"/>
    <lineage>
        <taxon>Eukaryota</taxon>
        <taxon>Viridiplantae</taxon>
        <taxon>Streptophyta</taxon>
        <taxon>Embryophyta</taxon>
        <taxon>Tracheophyta</taxon>
        <taxon>Spermatophyta</taxon>
        <taxon>Magnoliopsida</taxon>
        <taxon>Proteales</taxon>
        <taxon>Nelumbonaceae</taxon>
        <taxon>Nelumbo</taxon>
    </lineage>
</organism>
<reference evidence="1 2" key="1">
    <citation type="journal article" date="2020" name="Mol. Biol. Evol.">
        <title>Distinct Expression and Methylation Patterns for Genes with Different Fates following a Single Whole-Genome Duplication in Flowering Plants.</title>
        <authorList>
            <person name="Shi T."/>
            <person name="Rahmani R.S."/>
            <person name="Gugger P.F."/>
            <person name="Wang M."/>
            <person name="Li H."/>
            <person name="Zhang Y."/>
            <person name="Li Z."/>
            <person name="Wang Q."/>
            <person name="Van de Peer Y."/>
            <person name="Marchal K."/>
            <person name="Chen J."/>
        </authorList>
    </citation>
    <scope>NUCLEOTIDE SEQUENCE [LARGE SCALE GENOMIC DNA]</scope>
    <source>
        <tissue evidence="1">Leaf</tissue>
    </source>
</reference>